<evidence type="ECO:0000256" key="3">
    <source>
        <dbReference type="ARBA" id="ARBA00022691"/>
    </source>
</evidence>
<dbReference type="UniPathway" id="UPA00392"/>
<dbReference type="NCBIfam" id="NF001140">
    <property type="entry name" value="PRK00147.1"/>
    <property type="match status" value="1"/>
</dbReference>
<dbReference type="PATRIC" id="fig|1618564.3.peg.206"/>
<comment type="pathway">
    <text evidence="5">tRNA modification; tRNA-queuosine biosynthesis.</text>
</comment>
<dbReference type="Gene3D" id="3.40.1780.10">
    <property type="entry name" value="QueA-like"/>
    <property type="match status" value="1"/>
</dbReference>
<comment type="subunit">
    <text evidence="5">Monomer.</text>
</comment>
<dbReference type="GO" id="GO:0005737">
    <property type="term" value="C:cytoplasm"/>
    <property type="evidence" value="ECO:0007669"/>
    <property type="project" value="UniProtKB-SubCell"/>
</dbReference>
<comment type="subcellular location">
    <subcellularLocation>
        <location evidence="5">Cytoplasm</location>
    </subcellularLocation>
</comment>
<keyword evidence="4 5" id="KW-0671">Queuosine biosynthesis</keyword>
<dbReference type="GO" id="GO:0051075">
    <property type="term" value="F:S-adenosylmethionine:tRNA ribosyltransferase-isomerase activity"/>
    <property type="evidence" value="ECO:0007669"/>
    <property type="project" value="UniProtKB-EC"/>
</dbReference>
<reference evidence="6 7" key="1">
    <citation type="journal article" date="2015" name="Nature">
        <title>rRNA introns, odd ribosomes, and small enigmatic genomes across a large radiation of phyla.</title>
        <authorList>
            <person name="Brown C.T."/>
            <person name="Hug L.A."/>
            <person name="Thomas B.C."/>
            <person name="Sharon I."/>
            <person name="Castelle C.J."/>
            <person name="Singh A."/>
            <person name="Wilkins M.J."/>
            <person name="Williams K.H."/>
            <person name="Banfield J.F."/>
        </authorList>
    </citation>
    <scope>NUCLEOTIDE SEQUENCE [LARGE SCALE GENOMIC DNA]</scope>
</reference>
<accession>A0A0G1LFP6</accession>
<comment type="function">
    <text evidence="5">Transfers and isomerizes the ribose moiety from AdoMet to the 7-aminomethyl group of 7-deazaguanine (preQ1-tRNA) to give epoxyqueuosine (oQ-tRNA).</text>
</comment>
<evidence type="ECO:0000313" key="6">
    <source>
        <dbReference type="EMBL" id="KKT67512.1"/>
    </source>
</evidence>
<dbReference type="GO" id="GO:0008616">
    <property type="term" value="P:tRNA queuosine(34) biosynthetic process"/>
    <property type="evidence" value="ECO:0007669"/>
    <property type="project" value="UniProtKB-UniRule"/>
</dbReference>
<protein>
    <recommendedName>
        <fullName evidence="5">S-adenosylmethionine:tRNA ribosyltransferase-isomerase</fullName>
        <ecNumber evidence="5">2.4.99.17</ecNumber>
    </recommendedName>
    <alternativeName>
        <fullName evidence="5">Queuosine biosynthesis protein QueA</fullName>
    </alternativeName>
</protein>
<dbReference type="InterPro" id="IPR042118">
    <property type="entry name" value="QueA_dom1"/>
</dbReference>
<dbReference type="PANTHER" id="PTHR30307:SF0">
    <property type="entry name" value="S-ADENOSYLMETHIONINE:TRNA RIBOSYLTRANSFERASE-ISOMERASE"/>
    <property type="match status" value="1"/>
</dbReference>
<dbReference type="InterPro" id="IPR036100">
    <property type="entry name" value="QueA_sf"/>
</dbReference>
<comment type="similarity">
    <text evidence="5">Belongs to the QueA family.</text>
</comment>
<comment type="catalytic activity">
    <reaction evidence="5">
        <text>7-aminomethyl-7-carbaguanosine(34) in tRNA + S-adenosyl-L-methionine = epoxyqueuosine(34) in tRNA + adenine + L-methionine + 2 H(+)</text>
        <dbReference type="Rhea" id="RHEA:32155"/>
        <dbReference type="Rhea" id="RHEA-COMP:10342"/>
        <dbReference type="Rhea" id="RHEA-COMP:18582"/>
        <dbReference type="ChEBI" id="CHEBI:15378"/>
        <dbReference type="ChEBI" id="CHEBI:16708"/>
        <dbReference type="ChEBI" id="CHEBI:57844"/>
        <dbReference type="ChEBI" id="CHEBI:59789"/>
        <dbReference type="ChEBI" id="CHEBI:82833"/>
        <dbReference type="ChEBI" id="CHEBI:194443"/>
        <dbReference type="EC" id="2.4.99.17"/>
    </reaction>
</comment>
<comment type="caution">
    <text evidence="6">The sequence shown here is derived from an EMBL/GenBank/DDBJ whole genome shotgun (WGS) entry which is preliminary data.</text>
</comment>
<name>A0A0G1LFP6_9BACT</name>
<dbReference type="NCBIfam" id="TIGR00113">
    <property type="entry name" value="queA"/>
    <property type="match status" value="1"/>
</dbReference>
<dbReference type="Proteomes" id="UP000034826">
    <property type="component" value="Unassembled WGS sequence"/>
</dbReference>
<dbReference type="AlphaFoldDB" id="A0A0G1LFP6"/>
<evidence type="ECO:0000313" key="7">
    <source>
        <dbReference type="Proteomes" id="UP000034826"/>
    </source>
</evidence>
<dbReference type="Gene3D" id="2.40.10.240">
    <property type="entry name" value="QueA-like"/>
    <property type="match status" value="1"/>
</dbReference>
<evidence type="ECO:0000256" key="4">
    <source>
        <dbReference type="ARBA" id="ARBA00022785"/>
    </source>
</evidence>
<dbReference type="EMBL" id="LCIY01000005">
    <property type="protein sequence ID" value="KKT67512.1"/>
    <property type="molecule type" value="Genomic_DNA"/>
</dbReference>
<keyword evidence="3 5" id="KW-0949">S-adenosyl-L-methionine</keyword>
<gene>
    <name evidence="5" type="primary">queA</name>
    <name evidence="6" type="ORF">UW60_C0005G0026</name>
</gene>
<dbReference type="Pfam" id="PF02547">
    <property type="entry name" value="Queuosine_synth"/>
    <property type="match status" value="2"/>
</dbReference>
<dbReference type="SUPFAM" id="SSF111337">
    <property type="entry name" value="QueA-like"/>
    <property type="match status" value="1"/>
</dbReference>
<evidence type="ECO:0000256" key="1">
    <source>
        <dbReference type="ARBA" id="ARBA00022490"/>
    </source>
</evidence>
<organism evidence="6 7">
    <name type="scientific">Candidatus Woesebacteria bacterium GW2011_GWA2_44_33</name>
    <dbReference type="NCBI Taxonomy" id="1618564"/>
    <lineage>
        <taxon>Bacteria</taxon>
        <taxon>Candidatus Woeseibacteriota</taxon>
    </lineage>
</organism>
<dbReference type="InterPro" id="IPR042119">
    <property type="entry name" value="QueA_dom2"/>
</dbReference>
<dbReference type="HAMAP" id="MF_00113">
    <property type="entry name" value="QueA"/>
    <property type="match status" value="1"/>
</dbReference>
<keyword evidence="1 5" id="KW-0963">Cytoplasm</keyword>
<evidence type="ECO:0000256" key="5">
    <source>
        <dbReference type="HAMAP-Rule" id="MF_00113"/>
    </source>
</evidence>
<keyword evidence="2 5" id="KW-0808">Transferase</keyword>
<dbReference type="EC" id="2.4.99.17" evidence="5"/>
<dbReference type="PANTHER" id="PTHR30307">
    <property type="entry name" value="S-ADENOSYLMETHIONINE:TRNA RIBOSYLTRANSFERASE-ISOMERASE"/>
    <property type="match status" value="1"/>
</dbReference>
<sequence length="381" mass="42150">MRGSIWDNSIMNLSDFHFELPEELIGQQAIEPRDSCRLLVVNRSNQSLTHHIFRDLIDLLDDRCVLVLNDTKVFPARLFGTKETGGKIEILLLKQTSTDTFECLVRGKTKDDQKINFDVSFFGTLHHVVISTDLPASKAGVEKSHSITFNLSGLDLIAKINELGKTPLPPYIHSDSKEAELREQYQTVYAREKGSAAAPTAGLHFTPEILNRLQNKGVQIEKLTLHVGLGTFKPVTEEQVATKTLHAESFTLSQDVAKRLNIAKKSGKRIIAVGTTSCRVLETLSDESGNLSGGAGETNIFIQPGYRFKFIDGMITNFHLPSTSLLMLVSALVSFPNSPASPAGGPIHFTNFYDSLMDQAYAEAIKNKYKFFSFGDAMLIV</sequence>
<proteinExistence type="inferred from homology"/>
<evidence type="ECO:0000256" key="2">
    <source>
        <dbReference type="ARBA" id="ARBA00022679"/>
    </source>
</evidence>
<keyword evidence="6" id="KW-0413">Isomerase</keyword>
<dbReference type="InterPro" id="IPR003699">
    <property type="entry name" value="QueA"/>
</dbReference>